<accession>A0AAE3H6P8</accession>
<dbReference type="RefSeq" id="WP_255039461.1">
    <property type="nucleotide sequence ID" value="NZ_RJUF01000192.1"/>
</dbReference>
<evidence type="ECO:0008006" key="3">
    <source>
        <dbReference type="Google" id="ProtNLM"/>
    </source>
</evidence>
<protein>
    <recommendedName>
        <fullName evidence="3">Lipocalin-like domain-containing protein</fullName>
    </recommendedName>
</protein>
<dbReference type="PROSITE" id="PS51257">
    <property type="entry name" value="PROKAR_LIPOPROTEIN"/>
    <property type="match status" value="1"/>
</dbReference>
<organism evidence="1 2">
    <name type="scientific">Lacihabitans soyangensis</name>
    <dbReference type="NCBI Taxonomy" id="869394"/>
    <lineage>
        <taxon>Bacteria</taxon>
        <taxon>Pseudomonadati</taxon>
        <taxon>Bacteroidota</taxon>
        <taxon>Cytophagia</taxon>
        <taxon>Cytophagales</taxon>
        <taxon>Leadbetterellaceae</taxon>
        <taxon>Lacihabitans</taxon>
    </lineage>
</organism>
<dbReference type="Proteomes" id="UP001204144">
    <property type="component" value="Unassembled WGS sequence"/>
</dbReference>
<gene>
    <name evidence="1" type="ORF">EGI31_22690</name>
</gene>
<sequence>MKFLKLRSVALVAVLLIGLGGCKKEDVGPNSKIVGTWKISSAVFKDSSGSLDFWALYNAFYACTKEITMSFTEDGKYSVSEPANCVDEDGLSLFLFTKTGTFTLTDDISLDIIESDATPYKGKVVFADGKFTWTYDEVFQGEATTLTVTFTKVK</sequence>
<evidence type="ECO:0000313" key="2">
    <source>
        <dbReference type="Proteomes" id="UP001204144"/>
    </source>
</evidence>
<keyword evidence="2" id="KW-1185">Reference proteome</keyword>
<reference evidence="1 2" key="1">
    <citation type="submission" date="2018-11" db="EMBL/GenBank/DDBJ databases">
        <title>Novel bacteria species description.</title>
        <authorList>
            <person name="Han J.-H."/>
        </authorList>
    </citation>
    <scope>NUCLEOTIDE SEQUENCE [LARGE SCALE GENOMIC DNA]</scope>
    <source>
        <strain evidence="1 2">KCTC23259</strain>
    </source>
</reference>
<name>A0AAE3H6P8_9BACT</name>
<dbReference type="EMBL" id="RJUF01000192">
    <property type="protein sequence ID" value="MCP9765753.1"/>
    <property type="molecule type" value="Genomic_DNA"/>
</dbReference>
<dbReference type="AlphaFoldDB" id="A0AAE3H6P8"/>
<comment type="caution">
    <text evidence="1">The sequence shown here is derived from an EMBL/GenBank/DDBJ whole genome shotgun (WGS) entry which is preliminary data.</text>
</comment>
<proteinExistence type="predicted"/>
<evidence type="ECO:0000313" key="1">
    <source>
        <dbReference type="EMBL" id="MCP9765753.1"/>
    </source>
</evidence>